<feature type="compositionally biased region" description="Polar residues" evidence="4">
    <location>
        <begin position="9"/>
        <end position="22"/>
    </location>
</feature>
<feature type="repeat" description="ANK" evidence="3">
    <location>
        <begin position="182"/>
        <end position="215"/>
    </location>
</feature>
<dbReference type="InterPro" id="IPR036770">
    <property type="entry name" value="Ankyrin_rpt-contain_sf"/>
</dbReference>
<dbReference type="PANTHER" id="PTHR24189">
    <property type="entry name" value="MYOTROPHIN"/>
    <property type="match status" value="1"/>
</dbReference>
<evidence type="ECO:0000313" key="5">
    <source>
        <dbReference type="EMBL" id="EDV24248.1"/>
    </source>
</evidence>
<feature type="repeat" description="ANK" evidence="3">
    <location>
        <begin position="216"/>
        <end position="248"/>
    </location>
</feature>
<dbReference type="RefSeq" id="XP_002113774.1">
    <property type="nucleotide sequence ID" value="XM_002113738.1"/>
</dbReference>
<keyword evidence="1" id="KW-0677">Repeat</keyword>
<dbReference type="PANTHER" id="PTHR24189:SF73">
    <property type="entry name" value="ANKYRIN REPEAT AND SOCS BOX-CONTAINING 15B"/>
    <property type="match status" value="1"/>
</dbReference>
<dbReference type="Proteomes" id="UP000009022">
    <property type="component" value="Unassembled WGS sequence"/>
</dbReference>
<dbReference type="InterPro" id="IPR002110">
    <property type="entry name" value="Ankyrin_rpt"/>
</dbReference>
<evidence type="ECO:0000313" key="6">
    <source>
        <dbReference type="Proteomes" id="UP000009022"/>
    </source>
</evidence>
<dbReference type="Gene3D" id="1.25.40.20">
    <property type="entry name" value="Ankyrin repeat-containing domain"/>
    <property type="match status" value="2"/>
</dbReference>
<dbReference type="STRING" id="10228.B3RZQ8"/>
<dbReference type="InterPro" id="IPR050745">
    <property type="entry name" value="Multifunctional_regulatory"/>
</dbReference>
<organism evidence="5 6">
    <name type="scientific">Trichoplax adhaerens</name>
    <name type="common">Trichoplax reptans</name>
    <dbReference type="NCBI Taxonomy" id="10228"/>
    <lineage>
        <taxon>Eukaryota</taxon>
        <taxon>Metazoa</taxon>
        <taxon>Placozoa</taxon>
        <taxon>Uniplacotomia</taxon>
        <taxon>Trichoplacea</taxon>
        <taxon>Trichoplacidae</taxon>
        <taxon>Trichoplax</taxon>
    </lineage>
</organism>
<protein>
    <submittedName>
        <fullName evidence="5">Uncharacterized protein</fullName>
    </submittedName>
</protein>
<evidence type="ECO:0000256" key="2">
    <source>
        <dbReference type="ARBA" id="ARBA00023043"/>
    </source>
</evidence>
<keyword evidence="6" id="KW-1185">Reference proteome</keyword>
<dbReference type="PROSITE" id="PS50297">
    <property type="entry name" value="ANK_REP_REGION"/>
    <property type="match status" value="2"/>
</dbReference>
<feature type="region of interest" description="Disordered" evidence="4">
    <location>
        <begin position="1"/>
        <end position="26"/>
    </location>
</feature>
<dbReference type="CTD" id="6754987"/>
<name>B3RZQ8_TRIAD</name>
<reference evidence="5 6" key="1">
    <citation type="journal article" date="2008" name="Nature">
        <title>The Trichoplax genome and the nature of placozoans.</title>
        <authorList>
            <person name="Srivastava M."/>
            <person name="Begovic E."/>
            <person name="Chapman J."/>
            <person name="Putnam N.H."/>
            <person name="Hellsten U."/>
            <person name="Kawashima T."/>
            <person name="Kuo A."/>
            <person name="Mitros T."/>
            <person name="Salamov A."/>
            <person name="Carpenter M.L."/>
            <person name="Signorovitch A.Y."/>
            <person name="Moreno M.A."/>
            <person name="Kamm K."/>
            <person name="Grimwood J."/>
            <person name="Schmutz J."/>
            <person name="Shapiro H."/>
            <person name="Grigoriev I.V."/>
            <person name="Buss L.W."/>
            <person name="Schierwater B."/>
            <person name="Dellaporta S.L."/>
            <person name="Rokhsar D.S."/>
        </authorList>
    </citation>
    <scope>NUCLEOTIDE SEQUENCE [LARGE SCALE GENOMIC DNA]</scope>
    <source>
        <strain evidence="5 6">Grell-BS-1999</strain>
    </source>
</reference>
<gene>
    <name evidence="5" type="ORF">TRIADDRAFT_57542</name>
</gene>
<dbReference type="SUPFAM" id="SSF48403">
    <property type="entry name" value="Ankyrin repeat"/>
    <property type="match status" value="1"/>
</dbReference>
<dbReference type="PhylomeDB" id="B3RZQ8"/>
<dbReference type="EMBL" id="DS985246">
    <property type="protein sequence ID" value="EDV24248.1"/>
    <property type="molecule type" value="Genomic_DNA"/>
</dbReference>
<dbReference type="AlphaFoldDB" id="B3RZQ8"/>
<dbReference type="SMART" id="SM00248">
    <property type="entry name" value="ANK"/>
    <property type="match status" value="3"/>
</dbReference>
<dbReference type="Pfam" id="PF00023">
    <property type="entry name" value="Ank"/>
    <property type="match status" value="1"/>
</dbReference>
<sequence>MDSLDSHDSQSNLHRNDQSNNPVLHVRNEGNSNVAVETVSDEDHINTEEQVEHERLVSQLLTMQDGFVPGDILKINNTQYSQHRYPFNQTNTSSLLNVHSTSKQYPDSSSNYDDQDEFMSEDTVNCINQLLNEIDQGQCPEDTNLNDRLGNYLLTSAEYANQSLVQKLLDRCNDIIHYTDSDGYTALHRAAGNHSGIKIVEMLIKRGANISAETNDGWQPLHCACHWFHTDIASLLLQAGADINAKTGSGQTPLHLASRGQGEARSTIEMLLLNKVSLCDSRAINSCQESAEAIALRSGPNAALFELIDDSIKVSFKQFRLSKTS</sequence>
<evidence type="ECO:0000256" key="3">
    <source>
        <dbReference type="PROSITE-ProRule" id="PRU00023"/>
    </source>
</evidence>
<dbReference type="HOGENOM" id="CLU_856125_0_0_1"/>
<accession>B3RZQ8</accession>
<dbReference type="Pfam" id="PF12796">
    <property type="entry name" value="Ank_2"/>
    <property type="match status" value="1"/>
</dbReference>
<proteinExistence type="predicted"/>
<keyword evidence="2 3" id="KW-0040">ANK repeat</keyword>
<dbReference type="KEGG" id="tad:TRIADDRAFT_57542"/>
<dbReference type="PROSITE" id="PS50088">
    <property type="entry name" value="ANK_REPEAT"/>
    <property type="match status" value="2"/>
</dbReference>
<dbReference type="OrthoDB" id="19174at2759"/>
<evidence type="ECO:0000256" key="1">
    <source>
        <dbReference type="ARBA" id="ARBA00022737"/>
    </source>
</evidence>
<dbReference type="InParanoid" id="B3RZQ8"/>
<dbReference type="eggNOG" id="KOG0512">
    <property type="taxonomic scope" value="Eukaryota"/>
</dbReference>
<evidence type="ECO:0000256" key="4">
    <source>
        <dbReference type="SAM" id="MobiDB-lite"/>
    </source>
</evidence>
<dbReference type="GeneID" id="6754987"/>